<evidence type="ECO:0000256" key="2">
    <source>
        <dbReference type="ARBA" id="ARBA00022723"/>
    </source>
</evidence>
<evidence type="ECO:0000256" key="3">
    <source>
        <dbReference type="ARBA" id="ARBA00022729"/>
    </source>
</evidence>
<dbReference type="PANTHER" id="PTHR10357:SF215">
    <property type="entry name" value="ALPHA-AMYLASE 1"/>
    <property type="match status" value="1"/>
</dbReference>
<evidence type="ECO:0000256" key="1">
    <source>
        <dbReference type="ARBA" id="ARBA00001913"/>
    </source>
</evidence>
<dbReference type="EMBL" id="BMXG01000016">
    <property type="protein sequence ID" value="GHC06705.1"/>
    <property type="molecule type" value="Genomic_DNA"/>
</dbReference>
<name>A0A8J3DH55_9BACT</name>
<dbReference type="GO" id="GO:0046872">
    <property type="term" value="F:metal ion binding"/>
    <property type="evidence" value="ECO:0007669"/>
    <property type="project" value="UniProtKB-KW"/>
</dbReference>
<dbReference type="PANTHER" id="PTHR10357">
    <property type="entry name" value="ALPHA-AMYLASE FAMILY MEMBER"/>
    <property type="match status" value="1"/>
</dbReference>
<comment type="caution">
    <text evidence="6">The sequence shown here is derived from an EMBL/GenBank/DDBJ whole genome shotgun (WGS) entry which is preliminary data.</text>
</comment>
<dbReference type="Proteomes" id="UP000642829">
    <property type="component" value="Unassembled WGS sequence"/>
</dbReference>
<reference evidence="6" key="2">
    <citation type="submission" date="2020-09" db="EMBL/GenBank/DDBJ databases">
        <authorList>
            <person name="Sun Q."/>
            <person name="Kim S."/>
        </authorList>
    </citation>
    <scope>NUCLEOTIDE SEQUENCE</scope>
    <source>
        <strain evidence="6">KCTC 12870</strain>
    </source>
</reference>
<evidence type="ECO:0000313" key="6">
    <source>
        <dbReference type="EMBL" id="GHC06705.1"/>
    </source>
</evidence>
<comment type="cofactor">
    <cofactor evidence="1">
        <name>Ca(2+)</name>
        <dbReference type="ChEBI" id="CHEBI:29108"/>
    </cofactor>
</comment>
<accession>A0A8J3DH55</accession>
<evidence type="ECO:0000256" key="4">
    <source>
        <dbReference type="SAM" id="SignalP"/>
    </source>
</evidence>
<proteinExistence type="predicted"/>
<dbReference type="SUPFAM" id="SSF51445">
    <property type="entry name" value="(Trans)glycosidases"/>
    <property type="match status" value="1"/>
</dbReference>
<organism evidence="6 7">
    <name type="scientific">Cerasicoccus arenae</name>
    <dbReference type="NCBI Taxonomy" id="424488"/>
    <lineage>
        <taxon>Bacteria</taxon>
        <taxon>Pseudomonadati</taxon>
        <taxon>Verrucomicrobiota</taxon>
        <taxon>Opitutia</taxon>
        <taxon>Puniceicoccales</taxon>
        <taxon>Cerasicoccaceae</taxon>
        <taxon>Cerasicoccus</taxon>
    </lineage>
</organism>
<dbReference type="InterPro" id="IPR017853">
    <property type="entry name" value="GH"/>
</dbReference>
<dbReference type="InterPro" id="IPR006047">
    <property type="entry name" value="GH13_cat_dom"/>
</dbReference>
<sequence>MKCMNPLRRLAAALLAVSSLAITIPSAHADWFFRGTPNNWDAAQMTQVDATTYETIQTFNGEDATARFKIDLYGDWTQSYPAQDNVVTDFKTYKISINTNTQAITVTEYPAVWYFRGTPNSWNAAQMTHLGGDMFEYTATFNGEESPARFLIDHYADFSERYPAQDYNVTDNKTYRITFNQATKDITAEEVWPPDQWYFRGTSNGWNNAEMTRLSANTYEYITTFNGEESPARFLIDHYGDFSERYPAQDYNVTDDRIYRITFNSDTQQITTEELGVIEPWYFRGTPNAWNTTAMTHIGNGFYEYIATFNGEESPARFLIDRYGDFSERYPAQDYNVADNKTYRIVFDVVTKNIEVNELGGTSGDFREETIYFLMTTRFFDGDTSNNMKCWDGSLNPASDPAWRGDFKGLIEKLDYIKALGFTAIWITPVVKNASGYDYHGYHAIDHKQVDFRYESNGVTYQTLIDAAHARGMKVIQDIVLNHSCNFGEENLYPLFDRSETIDFNEIADNAMTITDPNNVLPADYLTLVPNAQYGARIDAMKEDVNDVDFIYHHEKSLQWEGYTVQTAQIAGDTVDLNTENPTTAQYLIDAYNHYIDMGVDAFRVDTVKHISRLTFNNTFIPAFKARGGEDFYIFGEVATRYRQVWNSNIPAISTPFYTWAETQSYPWGTRVQNEASTFQHWQDNDTVDNEPTSNNHQLIGNDYHTPDHSLNSGMAVIDFPMHWNFQNAYDAYNVALGGDLWYNDATYNVTYVDSHDYAPDGAPENQRFAQPQDVWAENLSLMFTFRGIPCIYYGSEIEFQKGLVIDVGPNSPLSQTGRAYFGDHIEGSVTVSDFGEYSNATGAMATTLSHPLAQHIRRLNQIRHAVPALQKGQYSTDGVSGGMAFKRRYTDANTDSFVLVAVSGGATFNGIPNGTYVDAVTGDVQNVGGGSLTASVSGKGNMKVYVLNGPGKIGSDGTYLKP</sequence>
<evidence type="ECO:0000259" key="5">
    <source>
        <dbReference type="SMART" id="SM00642"/>
    </source>
</evidence>
<keyword evidence="2" id="KW-0479">Metal-binding</keyword>
<dbReference type="GO" id="GO:0005975">
    <property type="term" value="P:carbohydrate metabolic process"/>
    <property type="evidence" value="ECO:0007669"/>
    <property type="project" value="InterPro"/>
</dbReference>
<protein>
    <recommendedName>
        <fullName evidence="5">Glycosyl hydrolase family 13 catalytic domain-containing protein</fullName>
    </recommendedName>
</protein>
<feature type="chain" id="PRO_5035324960" description="Glycosyl hydrolase family 13 catalytic domain-containing protein" evidence="4">
    <location>
        <begin position="30"/>
        <end position="963"/>
    </location>
</feature>
<keyword evidence="3 4" id="KW-0732">Signal</keyword>
<dbReference type="Pfam" id="PF00128">
    <property type="entry name" value="Alpha-amylase"/>
    <property type="match status" value="1"/>
</dbReference>
<feature type="domain" description="Glycosyl hydrolase family 13 catalytic" evidence="5">
    <location>
        <begin position="373"/>
        <end position="864"/>
    </location>
</feature>
<gene>
    <name evidence="6" type="ORF">GCM10007047_24670</name>
</gene>
<keyword evidence="7" id="KW-1185">Reference proteome</keyword>
<reference evidence="6" key="1">
    <citation type="journal article" date="2014" name="Int. J. Syst. Evol. Microbiol.">
        <title>Complete genome sequence of Corynebacterium casei LMG S-19264T (=DSM 44701T), isolated from a smear-ripened cheese.</title>
        <authorList>
            <consortium name="US DOE Joint Genome Institute (JGI-PGF)"/>
            <person name="Walter F."/>
            <person name="Albersmeier A."/>
            <person name="Kalinowski J."/>
            <person name="Ruckert C."/>
        </authorList>
    </citation>
    <scope>NUCLEOTIDE SEQUENCE</scope>
    <source>
        <strain evidence="6">KCTC 12870</strain>
    </source>
</reference>
<dbReference type="Gene3D" id="3.20.20.80">
    <property type="entry name" value="Glycosidases"/>
    <property type="match status" value="2"/>
</dbReference>
<dbReference type="SMART" id="SM00642">
    <property type="entry name" value="Aamy"/>
    <property type="match status" value="1"/>
</dbReference>
<dbReference type="CDD" id="cd11339">
    <property type="entry name" value="AmyAc_bac_CMD_like_2"/>
    <property type="match status" value="1"/>
</dbReference>
<feature type="signal peptide" evidence="4">
    <location>
        <begin position="1"/>
        <end position="29"/>
    </location>
</feature>
<evidence type="ECO:0000313" key="7">
    <source>
        <dbReference type="Proteomes" id="UP000642829"/>
    </source>
</evidence>
<dbReference type="AlphaFoldDB" id="A0A8J3DH55"/>